<evidence type="ECO:0000259" key="5">
    <source>
        <dbReference type="PROSITE" id="PS01124"/>
    </source>
</evidence>
<dbReference type="GO" id="GO:0003700">
    <property type="term" value="F:DNA-binding transcription factor activity"/>
    <property type="evidence" value="ECO:0007669"/>
    <property type="project" value="InterPro"/>
</dbReference>
<evidence type="ECO:0000256" key="3">
    <source>
        <dbReference type="ARBA" id="ARBA00023159"/>
    </source>
</evidence>
<name>A0A3N9TH40_9VIBR</name>
<evidence type="ECO:0000313" key="6">
    <source>
        <dbReference type="EMBL" id="RQW63340.1"/>
    </source>
</evidence>
<dbReference type="RefSeq" id="WP_124936806.1">
    <property type="nucleotide sequence ID" value="NZ_RJVQ01000003.1"/>
</dbReference>
<evidence type="ECO:0000256" key="2">
    <source>
        <dbReference type="ARBA" id="ARBA00023125"/>
    </source>
</evidence>
<keyword evidence="2" id="KW-0238">DNA-binding</keyword>
<dbReference type="PRINTS" id="PR00032">
    <property type="entry name" value="HTHARAC"/>
</dbReference>
<dbReference type="Gene3D" id="2.60.120.280">
    <property type="entry name" value="Regulatory protein AraC"/>
    <property type="match status" value="1"/>
</dbReference>
<dbReference type="AlphaFoldDB" id="A0A3N9TH40"/>
<comment type="caution">
    <text evidence="6">The sequence shown here is derived from an EMBL/GenBank/DDBJ whole genome shotgun (WGS) entry which is preliminary data.</text>
</comment>
<dbReference type="PROSITE" id="PS01124">
    <property type="entry name" value="HTH_ARAC_FAMILY_2"/>
    <property type="match status" value="1"/>
</dbReference>
<evidence type="ECO:0000256" key="1">
    <source>
        <dbReference type="ARBA" id="ARBA00023015"/>
    </source>
</evidence>
<keyword evidence="7" id="KW-1185">Reference proteome</keyword>
<dbReference type="PANTHER" id="PTHR43280:SF25">
    <property type="entry name" value="ARABINOSE OPERON REGULATORY PROTEIN"/>
    <property type="match status" value="1"/>
</dbReference>
<dbReference type="Gene3D" id="1.10.10.60">
    <property type="entry name" value="Homeodomain-like"/>
    <property type="match status" value="2"/>
</dbReference>
<dbReference type="OrthoDB" id="9803764at2"/>
<keyword evidence="4" id="KW-0804">Transcription</keyword>
<dbReference type="InterPro" id="IPR018062">
    <property type="entry name" value="HTH_AraC-typ_CS"/>
</dbReference>
<dbReference type="InterPro" id="IPR020449">
    <property type="entry name" value="Tscrpt_reg_AraC-type_HTH"/>
</dbReference>
<keyword evidence="3" id="KW-0010">Activator</keyword>
<dbReference type="InterPro" id="IPR003313">
    <property type="entry name" value="AraC-bd"/>
</dbReference>
<dbReference type="SUPFAM" id="SSF46689">
    <property type="entry name" value="Homeodomain-like"/>
    <property type="match status" value="2"/>
</dbReference>
<accession>A0A3N9TH40</accession>
<reference evidence="6 7" key="1">
    <citation type="submission" date="2018-11" db="EMBL/GenBank/DDBJ databases">
        <title>Vibrio LJC006 sp. nov., isolated from seawater during the bloom of the enteromorpha.</title>
        <authorList>
            <person name="Liang J."/>
        </authorList>
    </citation>
    <scope>NUCLEOTIDE SEQUENCE [LARGE SCALE GENOMIC DNA]</scope>
    <source>
        <strain evidence="6 7">LJC006</strain>
    </source>
</reference>
<dbReference type="NCBIfam" id="NF007860">
    <property type="entry name" value="PRK10572.1"/>
    <property type="match status" value="1"/>
</dbReference>
<evidence type="ECO:0000256" key="4">
    <source>
        <dbReference type="ARBA" id="ARBA00023163"/>
    </source>
</evidence>
<dbReference type="Proteomes" id="UP000281112">
    <property type="component" value="Unassembled WGS sequence"/>
</dbReference>
<gene>
    <name evidence="6" type="primary">araC</name>
    <name evidence="6" type="ORF">EES38_08795</name>
</gene>
<dbReference type="SMART" id="SM00342">
    <property type="entry name" value="HTH_ARAC"/>
    <property type="match status" value="1"/>
</dbReference>
<dbReference type="SUPFAM" id="SSF51215">
    <property type="entry name" value="Regulatory protein AraC"/>
    <property type="match status" value="1"/>
</dbReference>
<proteinExistence type="predicted"/>
<dbReference type="Pfam" id="PF02311">
    <property type="entry name" value="AraC_binding"/>
    <property type="match status" value="1"/>
</dbReference>
<feature type="domain" description="HTH araC/xylS-type" evidence="5">
    <location>
        <begin position="171"/>
        <end position="269"/>
    </location>
</feature>
<dbReference type="PROSITE" id="PS00041">
    <property type="entry name" value="HTH_ARAC_FAMILY_1"/>
    <property type="match status" value="1"/>
</dbReference>
<evidence type="ECO:0000313" key="7">
    <source>
        <dbReference type="Proteomes" id="UP000281112"/>
    </source>
</evidence>
<dbReference type="Pfam" id="PF12833">
    <property type="entry name" value="HTH_18"/>
    <property type="match status" value="1"/>
</dbReference>
<dbReference type="PANTHER" id="PTHR43280">
    <property type="entry name" value="ARAC-FAMILY TRANSCRIPTIONAL REGULATOR"/>
    <property type="match status" value="1"/>
</dbReference>
<dbReference type="GO" id="GO:0043565">
    <property type="term" value="F:sequence-specific DNA binding"/>
    <property type="evidence" value="ECO:0007669"/>
    <property type="project" value="InterPro"/>
</dbReference>
<protein>
    <submittedName>
        <fullName evidence="6">Arabinose operon transcriptional regulator AraC</fullName>
    </submittedName>
</protein>
<keyword evidence="1" id="KW-0805">Transcription regulation</keyword>
<dbReference type="InterPro" id="IPR037923">
    <property type="entry name" value="HTH-like"/>
</dbReference>
<dbReference type="InterPro" id="IPR009057">
    <property type="entry name" value="Homeodomain-like_sf"/>
</dbReference>
<organism evidence="6 7">
    <name type="scientific">Vibrio viridaestus</name>
    <dbReference type="NCBI Taxonomy" id="2487322"/>
    <lineage>
        <taxon>Bacteria</taxon>
        <taxon>Pseudomonadati</taxon>
        <taxon>Pseudomonadota</taxon>
        <taxon>Gammaproteobacteria</taxon>
        <taxon>Vibrionales</taxon>
        <taxon>Vibrionaceae</taxon>
        <taxon>Vibrio</taxon>
    </lineage>
</organism>
<dbReference type="EMBL" id="RJVQ01000003">
    <property type="protein sequence ID" value="RQW63340.1"/>
    <property type="molecule type" value="Genomic_DNA"/>
</dbReference>
<sequence>MCFTFDSYLVAGFTPIKKGNCFDNPIYRPEGMRGFIINLTVAGIGVITTNNGEFLCKKGDLLIFPPDIIHHYARWERSDRWEHYWIYFFPRPFWITWLNWGQNDKDVGILSLGDSDDFFNIKALFIETIQRFSQNNHLSEAMAMNTLERIILEGVYCQSDTLESKKDPRIKEICDYLESNIESDVSIDELAEQVFLSPSRLSHLFKSEMGQTLNMWRESQRITKAKILLQTSSNSISDIASLIGYNDPFYFSKIFKRHCGSSPSSYRTNYFTSNKKIK</sequence>
<dbReference type="InterPro" id="IPR018060">
    <property type="entry name" value="HTH_AraC"/>
</dbReference>